<dbReference type="AlphaFoldDB" id="A0A411Z7P9"/>
<dbReference type="PROSITE" id="PS00329">
    <property type="entry name" value="HSP70_2"/>
    <property type="match status" value="1"/>
</dbReference>
<comment type="caution">
    <text evidence="4">The sequence shown here is derived from an EMBL/GenBank/DDBJ whole genome shotgun (WGS) entry which is preliminary data.</text>
</comment>
<protein>
    <submittedName>
        <fullName evidence="4">Hsp70 family protein</fullName>
    </submittedName>
</protein>
<proteinExistence type="inferred from homology"/>
<evidence type="ECO:0000313" key="4">
    <source>
        <dbReference type="EMBL" id="RGP39081.1"/>
    </source>
</evidence>
<keyword evidence="3" id="KW-0067">ATP-binding</keyword>
<reference evidence="4 5" key="1">
    <citation type="submission" date="2018-08" db="EMBL/GenBank/DDBJ databases">
        <title>Flavobacterium tibetense sp. nov., isolated from a wetland YonghuCo on Tibetan Plateau.</title>
        <authorList>
            <person name="Phurbu D."/>
            <person name="Lu H."/>
            <person name="Xing P."/>
        </authorList>
    </citation>
    <scope>NUCLEOTIDE SEQUENCE [LARGE SCALE GENOMIC DNA]</scope>
    <source>
        <strain evidence="4 5">DJC</strain>
    </source>
</reference>
<accession>A0A411Z7P9</accession>
<name>A0A411Z7P9_9RHOB</name>
<dbReference type="Gene3D" id="3.30.420.40">
    <property type="match status" value="3"/>
</dbReference>
<dbReference type="RefSeq" id="WP_118149804.1">
    <property type="nucleotide sequence ID" value="NZ_QWEY01000001.1"/>
</dbReference>
<dbReference type="Pfam" id="PF06723">
    <property type="entry name" value="MreB_Mbl"/>
    <property type="match status" value="1"/>
</dbReference>
<dbReference type="InterPro" id="IPR043129">
    <property type="entry name" value="ATPase_NBD"/>
</dbReference>
<keyword evidence="5" id="KW-1185">Reference proteome</keyword>
<dbReference type="InterPro" id="IPR013126">
    <property type="entry name" value="Hsp_70_fam"/>
</dbReference>
<dbReference type="InterPro" id="IPR056546">
    <property type="entry name" value="MreB_MamK-like"/>
</dbReference>
<dbReference type="InterPro" id="IPR018181">
    <property type="entry name" value="Heat_shock_70_CS"/>
</dbReference>
<dbReference type="GO" id="GO:0005524">
    <property type="term" value="F:ATP binding"/>
    <property type="evidence" value="ECO:0007669"/>
    <property type="project" value="UniProtKB-KW"/>
</dbReference>
<evidence type="ECO:0000313" key="5">
    <source>
        <dbReference type="Proteomes" id="UP000284547"/>
    </source>
</evidence>
<evidence type="ECO:0000256" key="1">
    <source>
        <dbReference type="ARBA" id="ARBA00007381"/>
    </source>
</evidence>
<dbReference type="GO" id="GO:0140662">
    <property type="term" value="F:ATP-dependent protein folding chaperone"/>
    <property type="evidence" value="ECO:0007669"/>
    <property type="project" value="InterPro"/>
</dbReference>
<dbReference type="PANTHER" id="PTHR19375">
    <property type="entry name" value="HEAT SHOCK PROTEIN 70KDA"/>
    <property type="match status" value="1"/>
</dbReference>
<dbReference type="OrthoDB" id="9807934at2"/>
<dbReference type="Pfam" id="PF00012">
    <property type="entry name" value="HSP70"/>
    <property type="match status" value="1"/>
</dbReference>
<comment type="similarity">
    <text evidence="1">Belongs to the heat shock protein 70 family.</text>
</comment>
<dbReference type="Gene3D" id="3.90.640.10">
    <property type="entry name" value="Actin, Chain A, domain 4"/>
    <property type="match status" value="2"/>
</dbReference>
<evidence type="ECO:0000256" key="3">
    <source>
        <dbReference type="ARBA" id="ARBA00022840"/>
    </source>
</evidence>
<evidence type="ECO:0000256" key="2">
    <source>
        <dbReference type="ARBA" id="ARBA00022741"/>
    </source>
</evidence>
<keyword evidence="2" id="KW-0547">Nucleotide-binding</keyword>
<dbReference type="EMBL" id="QWEY01000001">
    <property type="protein sequence ID" value="RGP39081.1"/>
    <property type="molecule type" value="Genomic_DNA"/>
</dbReference>
<organism evidence="4 5">
    <name type="scientific">Pseudotabrizicola alkalilacus</name>
    <dbReference type="NCBI Taxonomy" id="2305252"/>
    <lineage>
        <taxon>Bacteria</taxon>
        <taxon>Pseudomonadati</taxon>
        <taxon>Pseudomonadota</taxon>
        <taxon>Alphaproteobacteria</taxon>
        <taxon>Rhodobacterales</taxon>
        <taxon>Paracoccaceae</taxon>
        <taxon>Pseudotabrizicola</taxon>
    </lineage>
</organism>
<dbReference type="Proteomes" id="UP000284547">
    <property type="component" value="Unassembled WGS sequence"/>
</dbReference>
<sequence length="418" mass="44235">MAQARVCGVDFGTSNSTVSVPAGNGARLIALEGDSVTLPSAVFWDADGAPPQFGRAAMAAYVEGDDGRLMRGLKSALGSDLIHEKTRVGNRAIAFTQIIGRFFAHLRAKLEAAQPGTDHVVLGRPVHFVDDDAAGDQAAQDVLEAIAREQGFTEVGFQYEPIAAALDYESRITAEELVLIVDIGGGTTDFSVIRVSPEGATRADRSGDILANHGLRLGGTDLDRLLSLDHIMPDLGLGSLVHGGKAPMPQHYYLALASWHRINAMYAPGVAREIRELRQRAVRPDLLDRLLAVLDQRHGHALAMAAEAAKIDLSDRNVTQILIAALTGGRDKALSRTGFEETVAQPVLRLTSGLAEVLRQAGVAPRDIGTVFMTGGSASLPVLREAVSRCLPGTPIATGDMFGSVGTGLALDAARRFA</sequence>
<dbReference type="SUPFAM" id="SSF53067">
    <property type="entry name" value="Actin-like ATPase domain"/>
    <property type="match status" value="2"/>
</dbReference>
<gene>
    <name evidence="4" type="ORF">D1012_02925</name>
</gene>